<evidence type="ECO:0000313" key="1">
    <source>
        <dbReference type="EMBL" id="KAJ2746533.1"/>
    </source>
</evidence>
<keyword evidence="2" id="KW-1185">Reference proteome</keyword>
<evidence type="ECO:0000313" key="2">
    <source>
        <dbReference type="Proteomes" id="UP001140011"/>
    </source>
</evidence>
<dbReference type="Proteomes" id="UP001140011">
    <property type="component" value="Unassembled WGS sequence"/>
</dbReference>
<dbReference type="AlphaFoldDB" id="A0A9W8L6K9"/>
<name>A0A9W8L6K9_9FUNG</name>
<dbReference type="EMBL" id="JANBUH010001356">
    <property type="protein sequence ID" value="KAJ2746533.1"/>
    <property type="molecule type" value="Genomic_DNA"/>
</dbReference>
<reference evidence="1" key="1">
    <citation type="submission" date="2022-07" db="EMBL/GenBank/DDBJ databases">
        <title>Phylogenomic reconstructions and comparative analyses of Kickxellomycotina fungi.</title>
        <authorList>
            <person name="Reynolds N.K."/>
            <person name="Stajich J.E."/>
            <person name="Barry K."/>
            <person name="Grigoriev I.V."/>
            <person name="Crous P."/>
            <person name="Smith M.E."/>
        </authorList>
    </citation>
    <scope>NUCLEOTIDE SEQUENCE</scope>
    <source>
        <strain evidence="1">BCRC 34297</strain>
    </source>
</reference>
<protein>
    <submittedName>
        <fullName evidence="1">Uncharacterized protein</fullName>
    </submittedName>
</protein>
<organism evidence="1 2">
    <name type="scientific">Coemansia pectinata</name>
    <dbReference type="NCBI Taxonomy" id="1052879"/>
    <lineage>
        <taxon>Eukaryota</taxon>
        <taxon>Fungi</taxon>
        <taxon>Fungi incertae sedis</taxon>
        <taxon>Zoopagomycota</taxon>
        <taxon>Kickxellomycotina</taxon>
        <taxon>Kickxellomycetes</taxon>
        <taxon>Kickxellales</taxon>
        <taxon>Kickxellaceae</taxon>
        <taxon>Coemansia</taxon>
    </lineage>
</organism>
<feature type="non-terminal residue" evidence="1">
    <location>
        <position position="51"/>
    </location>
</feature>
<proteinExistence type="predicted"/>
<dbReference type="OrthoDB" id="5689802at2759"/>
<gene>
    <name evidence="1" type="ORF">GGI19_006408</name>
</gene>
<comment type="caution">
    <text evidence="1">The sequence shown here is derived from an EMBL/GenBank/DDBJ whole genome shotgun (WGS) entry which is preliminary data.</text>
</comment>
<accession>A0A9W8L6K9</accession>
<sequence>MTIGSKAYLVYGKGVYLIGEEGCYFDDETEIIVLNMTGGNWSILTDKHQLA</sequence>